<evidence type="ECO:0000313" key="4">
    <source>
        <dbReference type="Proteomes" id="UP000274327"/>
    </source>
</evidence>
<evidence type="ECO:0000313" key="3">
    <source>
        <dbReference type="EMBL" id="RRR16942.1"/>
    </source>
</evidence>
<evidence type="ECO:0000259" key="2">
    <source>
        <dbReference type="Pfam" id="PF01402"/>
    </source>
</evidence>
<dbReference type="Proteomes" id="UP000274327">
    <property type="component" value="Unassembled WGS sequence"/>
</dbReference>
<dbReference type="GeneID" id="78122676"/>
<dbReference type="GO" id="GO:0006355">
    <property type="term" value="P:regulation of DNA-templated transcription"/>
    <property type="evidence" value="ECO:0007669"/>
    <property type="project" value="InterPro"/>
</dbReference>
<keyword evidence="4" id="KW-1185">Reference proteome</keyword>
<gene>
    <name evidence="3" type="ORF">DS079_16830</name>
</gene>
<organism evidence="3 4">
    <name type="scientific">Brachybacterium paraconglomeratum</name>
    <dbReference type="NCBI Taxonomy" id="173362"/>
    <lineage>
        <taxon>Bacteria</taxon>
        <taxon>Bacillati</taxon>
        <taxon>Actinomycetota</taxon>
        <taxon>Actinomycetes</taxon>
        <taxon>Micrococcales</taxon>
        <taxon>Dermabacteraceae</taxon>
        <taxon>Brachybacterium</taxon>
    </lineage>
</organism>
<dbReference type="InterPro" id="IPR002145">
    <property type="entry name" value="CopG"/>
</dbReference>
<comment type="caution">
    <text evidence="3">The sequence shown here is derived from an EMBL/GenBank/DDBJ whole genome shotgun (WGS) entry which is preliminary data.</text>
</comment>
<accession>A0A3R8RMG2</accession>
<dbReference type="AlphaFoldDB" id="A0A3R8RMG2"/>
<feature type="region of interest" description="Disordered" evidence="1">
    <location>
        <begin position="69"/>
        <end position="94"/>
    </location>
</feature>
<sequence>MSQIYEPANEKRGLERLGDKVVSVRMDSELVAELDRLAQHTGRSRGFYLRAAVQEMLPVLKERYWHHDTESRSQELDKYSRFMDQLHDPTQEER</sequence>
<protein>
    <submittedName>
        <fullName evidence="3">CopG family transcriptional regulator</fullName>
    </submittedName>
</protein>
<name>A0A3R8RMG2_9MICO</name>
<proteinExistence type="predicted"/>
<dbReference type="InterPro" id="IPR010985">
    <property type="entry name" value="Ribbon_hlx_hlx"/>
</dbReference>
<feature type="domain" description="Ribbon-helix-helix protein CopG" evidence="2">
    <location>
        <begin position="20"/>
        <end position="55"/>
    </location>
</feature>
<dbReference type="RefSeq" id="WP_094433074.1">
    <property type="nucleotide sequence ID" value="NZ_ML133870.1"/>
</dbReference>
<evidence type="ECO:0000256" key="1">
    <source>
        <dbReference type="SAM" id="MobiDB-lite"/>
    </source>
</evidence>
<dbReference type="CDD" id="cd22233">
    <property type="entry name" value="RHH_CopAso-like"/>
    <property type="match status" value="1"/>
</dbReference>
<dbReference type="EMBL" id="QOCI01000024">
    <property type="protein sequence ID" value="RRR16942.1"/>
    <property type="molecule type" value="Genomic_DNA"/>
</dbReference>
<dbReference type="SUPFAM" id="SSF47598">
    <property type="entry name" value="Ribbon-helix-helix"/>
    <property type="match status" value="1"/>
</dbReference>
<dbReference type="Pfam" id="PF01402">
    <property type="entry name" value="RHH_1"/>
    <property type="match status" value="1"/>
</dbReference>
<reference evidence="3 4" key="1">
    <citation type="submission" date="2018-07" db="EMBL/GenBank/DDBJ databases">
        <title>Brachybacteriurn paraconglorneratum KCTC 9916.</title>
        <authorList>
            <person name="Li Y."/>
        </authorList>
    </citation>
    <scope>NUCLEOTIDE SEQUENCE [LARGE SCALE GENOMIC DNA]</scope>
    <source>
        <strain evidence="3 4">KCTC 9916</strain>
    </source>
</reference>